<evidence type="ECO:0000313" key="8">
    <source>
        <dbReference type="Proteomes" id="UP000239590"/>
    </source>
</evidence>
<keyword evidence="4" id="KW-0472">Membrane</keyword>
<comment type="subcellular location">
    <subcellularLocation>
        <location evidence="1">Cell outer membrane</location>
    </subcellularLocation>
</comment>
<dbReference type="SUPFAM" id="SSF48452">
    <property type="entry name" value="TPR-like"/>
    <property type="match status" value="1"/>
</dbReference>
<evidence type="ECO:0000256" key="4">
    <source>
        <dbReference type="ARBA" id="ARBA00023136"/>
    </source>
</evidence>
<dbReference type="GO" id="GO:0009279">
    <property type="term" value="C:cell outer membrane"/>
    <property type="evidence" value="ECO:0007669"/>
    <property type="project" value="UniProtKB-SubCell"/>
</dbReference>
<evidence type="ECO:0000259" key="6">
    <source>
        <dbReference type="Pfam" id="PF07980"/>
    </source>
</evidence>
<dbReference type="InterPro" id="IPR011990">
    <property type="entry name" value="TPR-like_helical_dom_sf"/>
</dbReference>
<dbReference type="EMBL" id="PTRA01000002">
    <property type="protein sequence ID" value="PQA57037.1"/>
    <property type="molecule type" value="Genomic_DNA"/>
</dbReference>
<comment type="caution">
    <text evidence="7">The sequence shown here is derived from an EMBL/GenBank/DDBJ whole genome shotgun (WGS) entry which is preliminary data.</text>
</comment>
<feature type="domain" description="RagB/SusD" evidence="6">
    <location>
        <begin position="306"/>
        <end position="393"/>
    </location>
</feature>
<evidence type="ECO:0000256" key="1">
    <source>
        <dbReference type="ARBA" id="ARBA00004442"/>
    </source>
</evidence>
<name>A0A2S7IK14_9BACT</name>
<accession>A0A2S7IK14</accession>
<reference evidence="8" key="1">
    <citation type="submission" date="2018-02" db="EMBL/GenBank/DDBJ databases">
        <title>Genome sequencing of Solimonas sp. HR-BB.</title>
        <authorList>
            <person name="Lee Y."/>
            <person name="Jeon C.O."/>
        </authorList>
    </citation>
    <scope>NUCLEOTIDE SEQUENCE [LARGE SCALE GENOMIC DNA]</scope>
    <source>
        <strain evidence="8">HR-U</strain>
    </source>
</reference>
<evidence type="ECO:0000256" key="5">
    <source>
        <dbReference type="ARBA" id="ARBA00023237"/>
    </source>
</evidence>
<dbReference type="AlphaFoldDB" id="A0A2S7IK14"/>
<evidence type="ECO:0000313" key="7">
    <source>
        <dbReference type="EMBL" id="PQA57037.1"/>
    </source>
</evidence>
<comment type="similarity">
    <text evidence="2">Belongs to the SusD family.</text>
</comment>
<organism evidence="7 8">
    <name type="scientific">Siphonobacter curvatus</name>
    <dbReference type="NCBI Taxonomy" id="2094562"/>
    <lineage>
        <taxon>Bacteria</taxon>
        <taxon>Pseudomonadati</taxon>
        <taxon>Bacteroidota</taxon>
        <taxon>Cytophagia</taxon>
        <taxon>Cytophagales</taxon>
        <taxon>Cytophagaceae</taxon>
        <taxon>Siphonobacter</taxon>
    </lineage>
</organism>
<protein>
    <recommendedName>
        <fullName evidence="6">RagB/SusD domain-containing protein</fullName>
    </recommendedName>
</protein>
<sequence>MTGCKLDIPNPNAPTDEQVLSSREGMLTLSLGMKQYYSTSALEALIITPGTTTRELKGITTFTNVLELEAGGTALPSFNGNVLNLWARMYRVMGMADELIANAPTVLATDEATRSGVLAHAYLFKAMALGGLATGFEQFPTQTNKNGQAPFVPRQQALTEAVTLLSQGIDLITATAPSTEFNTRVLGTDFQLRDCLNAYRARYQMMLGRYADALASANAVNLTSRSQFVYSSQSPNPIYQQIVVSKNYQPRATLGLPTSLLETGDARINFYTATPEVTVGGEVLRSVAGFFNEITKPIPVYLPDEIRLIKAEALVRSNGSITEAVAQINAVRTQTTGDPFGVNAALPAYAGGTDAASLLTEIYKQRSTELFMQGLRLEDSRRFNRTAPAVNVNPIPLSAERTRNFYPYPDQERLTNPNTPAEPAI</sequence>
<proteinExistence type="inferred from homology"/>
<dbReference type="Gene3D" id="1.25.40.390">
    <property type="match status" value="1"/>
</dbReference>
<evidence type="ECO:0000256" key="2">
    <source>
        <dbReference type="ARBA" id="ARBA00006275"/>
    </source>
</evidence>
<dbReference type="Proteomes" id="UP000239590">
    <property type="component" value="Unassembled WGS sequence"/>
</dbReference>
<gene>
    <name evidence="7" type="ORF">C5O19_15935</name>
</gene>
<keyword evidence="5" id="KW-0998">Cell outer membrane</keyword>
<keyword evidence="8" id="KW-1185">Reference proteome</keyword>
<dbReference type="Pfam" id="PF07980">
    <property type="entry name" value="SusD_RagB"/>
    <property type="match status" value="1"/>
</dbReference>
<dbReference type="OrthoDB" id="1522814at2"/>
<dbReference type="InterPro" id="IPR012944">
    <property type="entry name" value="SusD_RagB_dom"/>
</dbReference>
<evidence type="ECO:0000256" key="3">
    <source>
        <dbReference type="ARBA" id="ARBA00022729"/>
    </source>
</evidence>
<keyword evidence="3" id="KW-0732">Signal</keyword>